<evidence type="ECO:0000313" key="3">
    <source>
        <dbReference type="EMBL" id="KAJ3440011.1"/>
    </source>
</evidence>
<feature type="signal peptide" evidence="1">
    <location>
        <begin position="1"/>
        <end position="21"/>
    </location>
</feature>
<organism evidence="3 4">
    <name type="scientific">Anaeramoeba flamelloides</name>
    <dbReference type="NCBI Taxonomy" id="1746091"/>
    <lineage>
        <taxon>Eukaryota</taxon>
        <taxon>Metamonada</taxon>
        <taxon>Anaeramoebidae</taxon>
        <taxon>Anaeramoeba</taxon>
    </lineage>
</organism>
<dbReference type="AlphaFoldDB" id="A0AAV7ZDC3"/>
<sequence>MKNSFVVLFLIICCFYFKVNSIVCDPPVGTPVNEPLGEGFGINKGRVVWVINRDATTWDGINGYYYDSEYLDQSKVDIMMDNAIRSLTGNEDVVLAWNMLFRDFNKRKHGQDVGYKSGQTIAMKINLNADYGGYGDNNGNEVSPQFLRSLMTHLTKYVGADQKDLYIYDASRLIMPHFQKMFGQYFPNINLFDNRGGEGSIQRVQPDPTSYLQFSNTEVPAQKQTKLPTFVNQADYVIEIDNFRGHSIAGVTLSGKNWFGTIYRPDIVCDFAGRHAGHWCPASLHKFVNITERPMGTYTPLVDLLGHPKLTNNALFVIADGLYGGPLEESCINDEDCVPSPPVTFEMEPFNDHWSSSIFISQDPIALDSVALDILRSEPHIPYSRIGCSDNYLHEGALANNPPSGTVYNPSGQKQLESLGIHEHWNNPYERKYTRNFDPVNGKGIELVEIDLSTD</sequence>
<proteinExistence type="predicted"/>
<reference evidence="3" key="1">
    <citation type="submission" date="2022-08" db="EMBL/GenBank/DDBJ databases">
        <title>Novel sulphate-reducing endosymbionts in the free-living metamonad Anaeramoeba.</title>
        <authorList>
            <person name="Jerlstrom-Hultqvist J."/>
            <person name="Cepicka I."/>
            <person name="Gallot-Lavallee L."/>
            <person name="Salas-Leiva D."/>
            <person name="Curtis B.A."/>
            <person name="Zahonova K."/>
            <person name="Pipaliya S."/>
            <person name="Dacks J."/>
            <person name="Roger A.J."/>
        </authorList>
    </citation>
    <scope>NUCLEOTIDE SEQUENCE</scope>
    <source>
        <strain evidence="3">Busselton2</strain>
    </source>
</reference>
<feature type="chain" id="PRO_5043642066" description="DUF362 domain-containing protein" evidence="1">
    <location>
        <begin position="22"/>
        <end position="455"/>
    </location>
</feature>
<evidence type="ECO:0000256" key="1">
    <source>
        <dbReference type="SAM" id="SignalP"/>
    </source>
</evidence>
<accession>A0AAV7ZDC3</accession>
<name>A0AAV7ZDC3_9EUKA</name>
<keyword evidence="1" id="KW-0732">Signal</keyword>
<dbReference type="EMBL" id="JANTQA010000032">
    <property type="protein sequence ID" value="KAJ3440011.1"/>
    <property type="molecule type" value="Genomic_DNA"/>
</dbReference>
<dbReference type="Proteomes" id="UP001146793">
    <property type="component" value="Unassembled WGS sequence"/>
</dbReference>
<dbReference type="Pfam" id="PF04015">
    <property type="entry name" value="DUF362"/>
    <property type="match status" value="1"/>
</dbReference>
<gene>
    <name evidence="3" type="ORF">M0812_16057</name>
</gene>
<evidence type="ECO:0000313" key="4">
    <source>
        <dbReference type="Proteomes" id="UP001146793"/>
    </source>
</evidence>
<dbReference type="InterPro" id="IPR007160">
    <property type="entry name" value="DUF362"/>
</dbReference>
<protein>
    <recommendedName>
        <fullName evidence="2">DUF362 domain-containing protein</fullName>
    </recommendedName>
</protein>
<comment type="caution">
    <text evidence="3">The sequence shown here is derived from an EMBL/GenBank/DDBJ whole genome shotgun (WGS) entry which is preliminary data.</text>
</comment>
<feature type="domain" description="DUF362" evidence="2">
    <location>
        <begin position="121"/>
        <end position="373"/>
    </location>
</feature>
<evidence type="ECO:0000259" key="2">
    <source>
        <dbReference type="Pfam" id="PF04015"/>
    </source>
</evidence>